<accession>A7B2L9</accession>
<evidence type="ECO:0000313" key="2">
    <source>
        <dbReference type="Proteomes" id="UP000004410"/>
    </source>
</evidence>
<organism evidence="1 2">
    <name type="scientific">Mediterraneibacter gnavus (strain ATCC 29149 / DSM 114966 / JCM 6515 / VPI C7-9)</name>
    <name type="common">Ruminococcus gnavus</name>
    <dbReference type="NCBI Taxonomy" id="411470"/>
    <lineage>
        <taxon>Bacteria</taxon>
        <taxon>Bacillati</taxon>
        <taxon>Bacillota</taxon>
        <taxon>Clostridia</taxon>
        <taxon>Lachnospirales</taxon>
        <taxon>Lachnospiraceae</taxon>
        <taxon>Mediterraneibacter</taxon>
    </lineage>
</organism>
<dbReference type="Proteomes" id="UP000004410">
    <property type="component" value="Unassembled WGS sequence"/>
</dbReference>
<dbReference type="AlphaFoldDB" id="A7B2L9"/>
<reference evidence="1 2" key="1">
    <citation type="submission" date="2007-04" db="EMBL/GenBank/DDBJ databases">
        <authorList>
            <person name="Fulton L."/>
            <person name="Clifton S."/>
            <person name="Fulton B."/>
            <person name="Xu J."/>
            <person name="Minx P."/>
            <person name="Pepin K.H."/>
            <person name="Johnson M."/>
            <person name="Thiruvilangam P."/>
            <person name="Bhonagiri V."/>
            <person name="Nash W.E."/>
            <person name="Mardis E.R."/>
            <person name="Wilson R.K."/>
        </authorList>
    </citation>
    <scope>NUCLEOTIDE SEQUENCE [LARGE SCALE GENOMIC DNA]</scope>
    <source>
        <strain evidence="1 2">ATCC 29149</strain>
    </source>
</reference>
<sequence length="36" mass="3833">MLTDRINRGKQKTEVHNEIIGILGGNIPDAGRCAAA</sequence>
<comment type="caution">
    <text evidence="1">The sequence shown here is derived from an EMBL/GenBank/DDBJ whole genome shotgun (WGS) entry which is preliminary data.</text>
</comment>
<protein>
    <submittedName>
        <fullName evidence="1">Uncharacterized protein</fullName>
    </submittedName>
</protein>
<evidence type="ECO:0000313" key="1">
    <source>
        <dbReference type="EMBL" id="EDN77818.1"/>
    </source>
</evidence>
<dbReference type="EMBL" id="AAYG02000013">
    <property type="protein sequence ID" value="EDN77818.1"/>
    <property type="molecule type" value="Genomic_DNA"/>
</dbReference>
<dbReference type="PaxDb" id="411470-RUMGNA_01797"/>
<proteinExistence type="predicted"/>
<reference evidence="1 2" key="2">
    <citation type="submission" date="2007-06" db="EMBL/GenBank/DDBJ databases">
        <title>Draft genome sequence of Ruminococcus gnavus (ATCC 29149).</title>
        <authorList>
            <person name="Sudarsanam P."/>
            <person name="Ley R."/>
            <person name="Guruge J."/>
            <person name="Turnbaugh P.J."/>
            <person name="Mahowald M."/>
            <person name="Liep D."/>
            <person name="Gordon J."/>
        </authorList>
    </citation>
    <scope>NUCLEOTIDE SEQUENCE [LARGE SCALE GENOMIC DNA]</scope>
    <source>
        <strain evidence="1 2">ATCC 29149</strain>
    </source>
</reference>
<gene>
    <name evidence="1" type="ORF">RUMGNA_01797</name>
</gene>
<name>A7B2L9_MEDG7</name>